<evidence type="ECO:0000313" key="5">
    <source>
        <dbReference type="EnsemblPlants" id="KEH31565"/>
    </source>
</evidence>
<dbReference type="GO" id="GO:0009308">
    <property type="term" value="P:amine metabolic process"/>
    <property type="evidence" value="ECO:0007669"/>
    <property type="project" value="UniProtKB-UniRule"/>
</dbReference>
<keyword evidence="6" id="KW-1185">Reference proteome</keyword>
<dbReference type="EC" id="1.4.3.-" evidence="1"/>
<dbReference type="HOGENOM" id="CLU_1752457_0_0_1"/>
<reference evidence="4 6" key="1">
    <citation type="journal article" date="2011" name="Nature">
        <title>The Medicago genome provides insight into the evolution of rhizobial symbioses.</title>
        <authorList>
            <person name="Young N.D."/>
            <person name="Debelle F."/>
            <person name="Oldroyd G.E."/>
            <person name="Geurts R."/>
            <person name="Cannon S.B."/>
            <person name="Udvardi M.K."/>
            <person name="Benedito V.A."/>
            <person name="Mayer K.F."/>
            <person name="Gouzy J."/>
            <person name="Schoof H."/>
            <person name="Van de Peer Y."/>
            <person name="Proost S."/>
            <person name="Cook D.R."/>
            <person name="Meyers B.C."/>
            <person name="Spannagl M."/>
            <person name="Cheung F."/>
            <person name="De Mita S."/>
            <person name="Krishnakumar V."/>
            <person name="Gundlach H."/>
            <person name="Zhou S."/>
            <person name="Mudge J."/>
            <person name="Bharti A.K."/>
            <person name="Murray J.D."/>
            <person name="Naoumkina M.A."/>
            <person name="Rosen B."/>
            <person name="Silverstein K.A."/>
            <person name="Tang H."/>
            <person name="Rombauts S."/>
            <person name="Zhao P.X."/>
            <person name="Zhou P."/>
            <person name="Barbe V."/>
            <person name="Bardou P."/>
            <person name="Bechner M."/>
            <person name="Bellec A."/>
            <person name="Berger A."/>
            <person name="Berges H."/>
            <person name="Bidwell S."/>
            <person name="Bisseling T."/>
            <person name="Choisne N."/>
            <person name="Couloux A."/>
            <person name="Denny R."/>
            <person name="Deshpande S."/>
            <person name="Dai X."/>
            <person name="Doyle J.J."/>
            <person name="Dudez A.M."/>
            <person name="Farmer A.D."/>
            <person name="Fouteau S."/>
            <person name="Franken C."/>
            <person name="Gibelin C."/>
            <person name="Gish J."/>
            <person name="Goldstein S."/>
            <person name="Gonzalez A.J."/>
            <person name="Green P.J."/>
            <person name="Hallab A."/>
            <person name="Hartog M."/>
            <person name="Hua A."/>
            <person name="Humphray S.J."/>
            <person name="Jeong D.H."/>
            <person name="Jing Y."/>
            <person name="Jocker A."/>
            <person name="Kenton S.M."/>
            <person name="Kim D.J."/>
            <person name="Klee K."/>
            <person name="Lai H."/>
            <person name="Lang C."/>
            <person name="Lin S."/>
            <person name="Macmil S.L."/>
            <person name="Magdelenat G."/>
            <person name="Matthews L."/>
            <person name="McCorrison J."/>
            <person name="Monaghan E.L."/>
            <person name="Mun J.H."/>
            <person name="Najar F.Z."/>
            <person name="Nicholson C."/>
            <person name="Noirot C."/>
            <person name="O'Bleness M."/>
            <person name="Paule C.R."/>
            <person name="Poulain J."/>
            <person name="Prion F."/>
            <person name="Qin B."/>
            <person name="Qu C."/>
            <person name="Retzel E.F."/>
            <person name="Riddle C."/>
            <person name="Sallet E."/>
            <person name="Samain S."/>
            <person name="Samson N."/>
            <person name="Sanders I."/>
            <person name="Saurat O."/>
            <person name="Scarpelli C."/>
            <person name="Schiex T."/>
            <person name="Segurens B."/>
            <person name="Severin A.J."/>
            <person name="Sherrier D.J."/>
            <person name="Shi R."/>
            <person name="Sims S."/>
            <person name="Singer S.R."/>
            <person name="Sinharoy S."/>
            <person name="Sterck L."/>
            <person name="Viollet A."/>
            <person name="Wang B.B."/>
            <person name="Wang K."/>
            <person name="Wang M."/>
            <person name="Wang X."/>
            <person name="Warfsmann J."/>
            <person name="Weissenbach J."/>
            <person name="White D.D."/>
            <person name="White J.D."/>
            <person name="Wiley G.B."/>
            <person name="Wincker P."/>
            <person name="Xing Y."/>
            <person name="Yang L."/>
            <person name="Yao Z."/>
            <person name="Ying F."/>
            <person name="Zhai J."/>
            <person name="Zhou L."/>
            <person name="Zuber A."/>
            <person name="Denarie J."/>
            <person name="Dixon R.A."/>
            <person name="May G.D."/>
            <person name="Schwartz D.C."/>
            <person name="Rogers J."/>
            <person name="Quetier F."/>
            <person name="Town C.D."/>
            <person name="Roe B.A."/>
        </authorList>
    </citation>
    <scope>NUCLEOTIDE SEQUENCE [LARGE SCALE GENOMIC DNA]</scope>
    <source>
        <strain evidence="4">A17</strain>
        <strain evidence="5 6">cv. Jemalong A17</strain>
    </source>
</reference>
<keyword evidence="1" id="KW-0801">TPQ</keyword>
<feature type="signal peptide" evidence="2">
    <location>
        <begin position="1"/>
        <end position="24"/>
    </location>
</feature>
<dbReference type="EMBL" id="CM001220">
    <property type="protein sequence ID" value="KEH31565.1"/>
    <property type="molecule type" value="Genomic_DNA"/>
</dbReference>
<dbReference type="GO" id="GO:0008131">
    <property type="term" value="F:primary methylamine oxidase activity"/>
    <property type="evidence" value="ECO:0007669"/>
    <property type="project" value="InterPro"/>
</dbReference>
<evidence type="ECO:0000313" key="6">
    <source>
        <dbReference type="Proteomes" id="UP000002051"/>
    </source>
</evidence>
<dbReference type="SUPFAM" id="SSF54416">
    <property type="entry name" value="Amine oxidase N-terminal region"/>
    <property type="match status" value="2"/>
</dbReference>
<comment type="cofactor">
    <cofactor evidence="1">
        <name>Cu cation</name>
        <dbReference type="ChEBI" id="CHEBI:23378"/>
    </cofactor>
    <text evidence="1">Contains 1 topaquinone per subunit.</text>
</comment>
<dbReference type="Pfam" id="PF02727">
    <property type="entry name" value="Cu_amine_oxidN2"/>
    <property type="match status" value="1"/>
</dbReference>
<dbReference type="GO" id="GO:0048038">
    <property type="term" value="F:quinone binding"/>
    <property type="evidence" value="ECO:0007669"/>
    <property type="project" value="InterPro"/>
</dbReference>
<evidence type="ECO:0000313" key="4">
    <source>
        <dbReference type="EMBL" id="KEH31565.1"/>
    </source>
</evidence>
<dbReference type="PANTHER" id="PTHR10638:SF68">
    <property type="entry name" value="AMINE OXIDASE"/>
    <property type="match status" value="1"/>
</dbReference>
<reference evidence="4 6" key="2">
    <citation type="journal article" date="2014" name="BMC Genomics">
        <title>An improved genome release (version Mt4.0) for the model legume Medicago truncatula.</title>
        <authorList>
            <person name="Tang H."/>
            <person name="Krishnakumar V."/>
            <person name="Bidwell S."/>
            <person name="Rosen B."/>
            <person name="Chan A."/>
            <person name="Zhou S."/>
            <person name="Gentzbittel L."/>
            <person name="Childs K.L."/>
            <person name="Yandell M."/>
            <person name="Gundlach H."/>
            <person name="Mayer K.F."/>
            <person name="Schwartz D.C."/>
            <person name="Town C.D."/>
        </authorList>
    </citation>
    <scope>GENOME REANNOTATION</scope>
    <source>
        <strain evidence="4">A17</strain>
        <strain evidence="5 6">cv. Jemalong A17</strain>
    </source>
</reference>
<dbReference type="InterPro" id="IPR000269">
    <property type="entry name" value="Cu_amine_oxidase"/>
</dbReference>
<feature type="domain" description="Copper amine oxidase N2-terminal" evidence="3">
    <location>
        <begin position="23"/>
        <end position="81"/>
    </location>
</feature>
<dbReference type="AlphaFoldDB" id="A0A072V0B7"/>
<comment type="PTM">
    <text evidence="1">Topaquinone (TPQ) is generated by copper-dependent autoxidation of a specific tyrosyl residue.</text>
</comment>
<dbReference type="InterPro" id="IPR015800">
    <property type="entry name" value="Cu_amine_oxidase_N2"/>
</dbReference>
<dbReference type="EnsemblPlants" id="KEH31565">
    <property type="protein sequence ID" value="KEH31565"/>
    <property type="gene ID" value="MTR_4g098910"/>
</dbReference>
<dbReference type="Proteomes" id="UP000002051">
    <property type="component" value="Chromosome 4"/>
</dbReference>
<evidence type="ECO:0000259" key="3">
    <source>
        <dbReference type="Pfam" id="PF02727"/>
    </source>
</evidence>
<evidence type="ECO:0000256" key="1">
    <source>
        <dbReference type="RuleBase" id="RU000672"/>
    </source>
</evidence>
<dbReference type="Gene3D" id="3.10.450.40">
    <property type="match status" value="1"/>
</dbReference>
<dbReference type="InterPro" id="IPR016182">
    <property type="entry name" value="Cu_amine_oxidase_N-reg"/>
</dbReference>
<gene>
    <name evidence="4" type="ordered locus">MTR_4g098910</name>
</gene>
<keyword evidence="2" id="KW-0732">Signal</keyword>
<comment type="similarity">
    <text evidence="1">Belongs to the copper/topaquinone oxidase family.</text>
</comment>
<evidence type="ECO:0000256" key="2">
    <source>
        <dbReference type="SAM" id="SignalP"/>
    </source>
</evidence>
<keyword evidence="1" id="KW-0560">Oxidoreductase</keyword>
<reference evidence="5" key="3">
    <citation type="submission" date="2015-04" db="UniProtKB">
        <authorList>
            <consortium name="EnsemblPlants"/>
        </authorList>
    </citation>
    <scope>IDENTIFICATION</scope>
    <source>
        <strain evidence="5">cv. Jemalong A17</strain>
    </source>
</reference>
<name>A0A072V0B7_MEDTR</name>
<protein>
    <recommendedName>
        <fullName evidence="1">Amine oxidase</fullName>
        <ecNumber evidence="1">1.4.3.-</ecNumber>
    </recommendedName>
</protein>
<organism evidence="4 6">
    <name type="scientific">Medicago truncatula</name>
    <name type="common">Barrel medic</name>
    <name type="synonym">Medicago tribuloides</name>
    <dbReference type="NCBI Taxonomy" id="3880"/>
    <lineage>
        <taxon>Eukaryota</taxon>
        <taxon>Viridiplantae</taxon>
        <taxon>Streptophyta</taxon>
        <taxon>Embryophyta</taxon>
        <taxon>Tracheophyta</taxon>
        <taxon>Spermatophyta</taxon>
        <taxon>Magnoliopsida</taxon>
        <taxon>eudicotyledons</taxon>
        <taxon>Gunneridae</taxon>
        <taxon>Pentapetalae</taxon>
        <taxon>rosids</taxon>
        <taxon>fabids</taxon>
        <taxon>Fabales</taxon>
        <taxon>Fabaceae</taxon>
        <taxon>Papilionoideae</taxon>
        <taxon>50 kb inversion clade</taxon>
        <taxon>NPAAA clade</taxon>
        <taxon>Hologalegina</taxon>
        <taxon>IRL clade</taxon>
        <taxon>Trifolieae</taxon>
        <taxon>Medicago</taxon>
    </lineage>
</organism>
<keyword evidence="1" id="KW-0186">Copper</keyword>
<dbReference type="GO" id="GO:0005507">
    <property type="term" value="F:copper ion binding"/>
    <property type="evidence" value="ECO:0007669"/>
    <property type="project" value="InterPro"/>
</dbReference>
<dbReference type="STRING" id="3880.A0A072V0B7"/>
<proteinExistence type="inferred from homology"/>
<sequence>MASTTIKFALFLTLTLLFLQVVSCTNIGLDDPEKDDILKWVSSKPSVITIPRKAFVIAIINNVESHEIVIDLRLKSIVSDNIHKGNGFPTLSVDEQTVAVGLPLKYPPFIASMKKRGLNLSEIVEYHDRVIEAVPTDENTEFRASDKKF</sequence>
<accession>A0A072V0B7</accession>
<dbReference type="PANTHER" id="PTHR10638">
    <property type="entry name" value="COPPER AMINE OXIDASE"/>
    <property type="match status" value="1"/>
</dbReference>
<keyword evidence="1" id="KW-0479">Metal-binding</keyword>
<feature type="chain" id="PRO_5014500171" description="Amine oxidase" evidence="2">
    <location>
        <begin position="25"/>
        <end position="149"/>
    </location>
</feature>